<sequence>MGATASQSTYPAGTSKTMSVKETCLICFEDTPIARMFSIGTCITILLVLLATYSLAEGQLLKSLAMRNYGASVPSANIWLNLIVAATTSLAGALLSSHFNLINLLVSSVLL</sequence>
<keyword evidence="1" id="KW-0472">Membrane</keyword>
<dbReference type="Proteomes" id="UP000507245">
    <property type="component" value="Unassembled WGS sequence"/>
</dbReference>
<reference evidence="3" key="1">
    <citation type="journal article" date="2020" name="Genome Biol.">
        <title>Gamete binning: chromosome-level and haplotype-resolved genome assembly enabled by high-throughput single-cell sequencing of gamete genomes.</title>
        <authorList>
            <person name="Campoy J.A."/>
            <person name="Sun H."/>
            <person name="Goel M."/>
            <person name="Jiao W.-B."/>
            <person name="Folz-Donahue K."/>
            <person name="Wang N."/>
            <person name="Rubio M."/>
            <person name="Liu C."/>
            <person name="Kukat C."/>
            <person name="Ruiz D."/>
            <person name="Huettel B."/>
            <person name="Schneeberger K."/>
        </authorList>
    </citation>
    <scope>NUCLEOTIDE SEQUENCE [LARGE SCALE GENOMIC DNA]</scope>
    <source>
        <strain evidence="3">cv. Rojo Pasion</strain>
    </source>
</reference>
<keyword evidence="1" id="KW-0812">Transmembrane</keyword>
<evidence type="ECO:0000256" key="1">
    <source>
        <dbReference type="SAM" id="Phobius"/>
    </source>
</evidence>
<keyword evidence="3" id="KW-1185">Reference proteome</keyword>
<proteinExistence type="predicted"/>
<dbReference type="AlphaFoldDB" id="A0A6J5XQJ7"/>
<dbReference type="OrthoDB" id="9977870at2759"/>
<feature type="transmembrane region" description="Helical" evidence="1">
    <location>
        <begin position="36"/>
        <end position="56"/>
    </location>
</feature>
<protein>
    <submittedName>
        <fullName evidence="2">Uncharacterized protein</fullName>
    </submittedName>
</protein>
<evidence type="ECO:0000313" key="3">
    <source>
        <dbReference type="Proteomes" id="UP000507245"/>
    </source>
</evidence>
<feature type="transmembrane region" description="Helical" evidence="1">
    <location>
        <begin position="76"/>
        <end position="95"/>
    </location>
</feature>
<evidence type="ECO:0000313" key="2">
    <source>
        <dbReference type="EMBL" id="CAB4313314.1"/>
    </source>
</evidence>
<keyword evidence="1" id="KW-1133">Transmembrane helix</keyword>
<gene>
    <name evidence="2" type="ORF">ORAREDHAP_LOCUS36183</name>
</gene>
<accession>A0A6J5XQJ7</accession>
<organism evidence="2 3">
    <name type="scientific">Prunus armeniaca</name>
    <name type="common">Apricot</name>
    <name type="synonym">Armeniaca vulgaris</name>
    <dbReference type="NCBI Taxonomy" id="36596"/>
    <lineage>
        <taxon>Eukaryota</taxon>
        <taxon>Viridiplantae</taxon>
        <taxon>Streptophyta</taxon>
        <taxon>Embryophyta</taxon>
        <taxon>Tracheophyta</taxon>
        <taxon>Spermatophyta</taxon>
        <taxon>Magnoliopsida</taxon>
        <taxon>eudicotyledons</taxon>
        <taxon>Gunneridae</taxon>
        <taxon>Pentapetalae</taxon>
        <taxon>rosids</taxon>
        <taxon>fabids</taxon>
        <taxon>Rosales</taxon>
        <taxon>Rosaceae</taxon>
        <taxon>Amygdaloideae</taxon>
        <taxon>Amygdaleae</taxon>
        <taxon>Prunus</taxon>
    </lineage>
</organism>
<name>A0A6J5XQJ7_PRUAR</name>
<dbReference type="EMBL" id="CAEKKB010000006">
    <property type="protein sequence ID" value="CAB4313314.1"/>
    <property type="molecule type" value="Genomic_DNA"/>
</dbReference>